<dbReference type="GO" id="GO:0008486">
    <property type="term" value="F:diphosphoinositol-polyphosphate diphosphatase activity"/>
    <property type="evidence" value="ECO:0007669"/>
    <property type="project" value="TreeGrafter"/>
</dbReference>
<dbReference type="SUPFAM" id="SSF55811">
    <property type="entry name" value="Nudix"/>
    <property type="match status" value="1"/>
</dbReference>
<dbReference type="InterPro" id="IPR020084">
    <property type="entry name" value="NUDIX_hydrolase_CS"/>
</dbReference>
<dbReference type="GO" id="GO:0034431">
    <property type="term" value="F:bis(5'-adenosyl)-hexaphosphatase activity"/>
    <property type="evidence" value="ECO:0007669"/>
    <property type="project" value="TreeGrafter"/>
</dbReference>
<dbReference type="Gene3D" id="3.90.79.10">
    <property type="entry name" value="Nucleoside Triphosphate Pyrophosphohydrolase"/>
    <property type="match status" value="1"/>
</dbReference>
<comment type="similarity">
    <text evidence="5">Belongs to the Nudix hydrolase family.</text>
</comment>
<evidence type="ECO:0000256" key="6">
    <source>
        <dbReference type="SAM" id="MobiDB-lite"/>
    </source>
</evidence>
<feature type="domain" description="Nudix hydrolase" evidence="7">
    <location>
        <begin position="33"/>
        <end position="193"/>
    </location>
</feature>
<evidence type="ECO:0000256" key="3">
    <source>
        <dbReference type="ARBA" id="ARBA00022801"/>
    </source>
</evidence>
<dbReference type="PRINTS" id="PR00502">
    <property type="entry name" value="NUDIXFAMILY"/>
</dbReference>
<accession>M9MFV0</accession>
<dbReference type="InterPro" id="IPR015797">
    <property type="entry name" value="NUDIX_hydrolase-like_dom_sf"/>
</dbReference>
<dbReference type="PANTHER" id="PTHR12629:SF0">
    <property type="entry name" value="DIPHOSPHOINOSITOL-POLYPHOSPHATE DIPHOSPHATASE"/>
    <property type="match status" value="1"/>
</dbReference>
<evidence type="ECO:0000313" key="9">
    <source>
        <dbReference type="Proteomes" id="UP000011976"/>
    </source>
</evidence>
<proteinExistence type="inferred from homology"/>
<reference evidence="9" key="1">
    <citation type="journal article" date="2013" name="Genome Announc.">
        <title>Genome sequence of the basidiomycetous yeast Pseudozyma antarctica T-34, a producer of the glycolipid biosurfactants mannosylerythritol lipids.</title>
        <authorList>
            <person name="Morita T."/>
            <person name="Koike H."/>
            <person name="Koyama Y."/>
            <person name="Hagiwara H."/>
            <person name="Ito E."/>
            <person name="Fukuoka T."/>
            <person name="Imura T."/>
            <person name="Machida M."/>
            <person name="Kitamoto D."/>
        </authorList>
    </citation>
    <scope>NUCLEOTIDE SEQUENCE [LARGE SCALE GENOMIC DNA]</scope>
    <source>
        <strain evidence="9">T-34</strain>
    </source>
</reference>
<sequence length="200" mass="22889">MWRPYAPTWKRHQHHHPRTDRPSLPRSYNMAMPREVAVAIPVVHTSSSLNEAVSSGDLRVYLVSSRKHEGRFVLPKGGVEHGESSRQAAVRELWEEAGLIADPSPSNTISRCAPEQLIVDDHKPHKQSPVKHAHEPGFIARARYSAHELVLTKQPAEHWPEAHERTRRTFTLREAERELEWRKDVHSLFKTWLAGIPSAP</sequence>
<dbReference type="OrthoDB" id="2011998at2759"/>
<dbReference type="GO" id="GO:0000298">
    <property type="term" value="F:endopolyphosphatase activity"/>
    <property type="evidence" value="ECO:0007669"/>
    <property type="project" value="TreeGrafter"/>
</dbReference>
<dbReference type="GO" id="GO:0071543">
    <property type="term" value="P:diphosphoinositol polyphosphate metabolic process"/>
    <property type="evidence" value="ECO:0007669"/>
    <property type="project" value="TreeGrafter"/>
</dbReference>
<dbReference type="GO" id="GO:1901909">
    <property type="term" value="P:diadenosine hexaphosphate catabolic process"/>
    <property type="evidence" value="ECO:0007669"/>
    <property type="project" value="TreeGrafter"/>
</dbReference>
<dbReference type="InterPro" id="IPR020476">
    <property type="entry name" value="Nudix_hydrolase"/>
</dbReference>
<organism evidence="8 9">
    <name type="scientific">Pseudozyma antarctica (strain T-34)</name>
    <name type="common">Yeast</name>
    <name type="synonym">Candida antarctica</name>
    <dbReference type="NCBI Taxonomy" id="1151754"/>
    <lineage>
        <taxon>Eukaryota</taxon>
        <taxon>Fungi</taxon>
        <taxon>Dikarya</taxon>
        <taxon>Basidiomycota</taxon>
        <taxon>Ustilaginomycotina</taxon>
        <taxon>Ustilaginomycetes</taxon>
        <taxon>Ustilaginales</taxon>
        <taxon>Ustilaginaceae</taxon>
        <taxon>Moesziomyces</taxon>
    </lineage>
</organism>
<dbReference type="AlphaFoldDB" id="M9MFV0"/>
<comment type="cofactor">
    <cofactor evidence="1">
        <name>Mg(2+)</name>
        <dbReference type="ChEBI" id="CHEBI:18420"/>
    </cofactor>
</comment>
<keyword evidence="4" id="KW-0460">Magnesium</keyword>
<feature type="region of interest" description="Disordered" evidence="6">
    <location>
        <begin position="1"/>
        <end position="25"/>
    </location>
</feature>
<dbReference type="CDD" id="cd04666">
    <property type="entry name" value="NUDIX_DIPP2_like_Nudt4"/>
    <property type="match status" value="1"/>
</dbReference>
<keyword evidence="3 5" id="KW-0378">Hydrolase</keyword>
<keyword evidence="2" id="KW-0479">Metal-binding</keyword>
<dbReference type="EMBL" id="DF196778">
    <property type="protein sequence ID" value="GAC74642.1"/>
    <property type="molecule type" value="Genomic_DNA"/>
</dbReference>
<evidence type="ECO:0000256" key="2">
    <source>
        <dbReference type="ARBA" id="ARBA00022723"/>
    </source>
</evidence>
<evidence type="ECO:0000256" key="5">
    <source>
        <dbReference type="RuleBase" id="RU003476"/>
    </source>
</evidence>
<feature type="compositionally biased region" description="Basic residues" evidence="6">
    <location>
        <begin position="9"/>
        <end position="18"/>
    </location>
</feature>
<dbReference type="Pfam" id="PF00293">
    <property type="entry name" value="NUDIX"/>
    <property type="match status" value="1"/>
</dbReference>
<dbReference type="InterPro" id="IPR000086">
    <property type="entry name" value="NUDIX_hydrolase_dom"/>
</dbReference>
<dbReference type="GO" id="GO:0046872">
    <property type="term" value="F:metal ion binding"/>
    <property type="evidence" value="ECO:0007669"/>
    <property type="project" value="UniProtKB-KW"/>
</dbReference>
<evidence type="ECO:0000256" key="4">
    <source>
        <dbReference type="ARBA" id="ARBA00022842"/>
    </source>
</evidence>
<evidence type="ECO:0000256" key="1">
    <source>
        <dbReference type="ARBA" id="ARBA00001946"/>
    </source>
</evidence>
<dbReference type="GO" id="GO:1901907">
    <property type="term" value="P:diadenosine pentaphosphate catabolic process"/>
    <property type="evidence" value="ECO:0007669"/>
    <property type="project" value="TreeGrafter"/>
</dbReference>
<name>M9MFV0_PSEA3</name>
<dbReference type="PROSITE" id="PS00893">
    <property type="entry name" value="NUDIX_BOX"/>
    <property type="match status" value="1"/>
</dbReference>
<evidence type="ECO:0000313" key="8">
    <source>
        <dbReference type="EMBL" id="GAC74642.1"/>
    </source>
</evidence>
<dbReference type="GO" id="GO:1901911">
    <property type="term" value="P:adenosine 5'-(hexahydrogen pentaphosphate) catabolic process"/>
    <property type="evidence" value="ECO:0007669"/>
    <property type="project" value="TreeGrafter"/>
</dbReference>
<dbReference type="GO" id="GO:0005737">
    <property type="term" value="C:cytoplasm"/>
    <property type="evidence" value="ECO:0007669"/>
    <property type="project" value="TreeGrafter"/>
</dbReference>
<dbReference type="Proteomes" id="UP000011976">
    <property type="component" value="Unassembled WGS sequence"/>
</dbReference>
<evidence type="ECO:0000259" key="7">
    <source>
        <dbReference type="PROSITE" id="PS51462"/>
    </source>
</evidence>
<dbReference type="GO" id="GO:0034432">
    <property type="term" value="F:bis(5'-adenosyl)-pentaphosphatase activity"/>
    <property type="evidence" value="ECO:0007669"/>
    <property type="project" value="TreeGrafter"/>
</dbReference>
<gene>
    <name evidence="8" type="ORF">PANT_12d00067</name>
</gene>
<dbReference type="InterPro" id="IPR047198">
    <property type="entry name" value="DDP-like_NUDIX"/>
</dbReference>
<dbReference type="STRING" id="1151754.M9MFV0"/>
<dbReference type="GO" id="GO:0005634">
    <property type="term" value="C:nucleus"/>
    <property type="evidence" value="ECO:0007669"/>
    <property type="project" value="TreeGrafter"/>
</dbReference>
<protein>
    <submittedName>
        <fullName evidence="8">Diadenosine and diphosphoinositol polyphosphate phosphohydrolase</fullName>
    </submittedName>
</protein>
<dbReference type="PANTHER" id="PTHR12629">
    <property type="entry name" value="DIPHOSPHOINOSITOL POLYPHOSPHATE PHOSPHOHYDROLASE"/>
    <property type="match status" value="1"/>
</dbReference>
<dbReference type="PROSITE" id="PS51462">
    <property type="entry name" value="NUDIX"/>
    <property type="match status" value="1"/>
</dbReference>